<dbReference type="RefSeq" id="WP_007566513.1">
    <property type="nucleotide sequence ID" value="NZ_DS981454.1"/>
</dbReference>
<dbReference type="EMBL" id="ABIY02000056">
    <property type="protein sequence ID" value="EDV02290.1"/>
    <property type="molecule type" value="Genomic_DNA"/>
</dbReference>
<comment type="cofactor">
    <cofactor evidence="1">
        <name>a divalent metal cation</name>
        <dbReference type="ChEBI" id="CHEBI:60240"/>
    </cofactor>
</comment>
<dbReference type="PANTHER" id="PTHR23080">
    <property type="entry name" value="THAP DOMAIN PROTEIN"/>
    <property type="match status" value="1"/>
</dbReference>
<dbReference type="GO" id="GO:0046872">
    <property type="term" value="F:metal ion binding"/>
    <property type="evidence" value="ECO:0007669"/>
    <property type="project" value="UniProtKB-KW"/>
</dbReference>
<evidence type="ECO:0000313" key="6">
    <source>
        <dbReference type="Proteomes" id="UP000003146"/>
    </source>
</evidence>
<evidence type="ECO:0000256" key="1">
    <source>
        <dbReference type="ARBA" id="ARBA00001968"/>
    </source>
</evidence>
<feature type="domain" description="Transposase Helix-turn-helix" evidence="4">
    <location>
        <begin position="64"/>
        <end position="111"/>
    </location>
</feature>
<dbReference type="InterPro" id="IPR027805">
    <property type="entry name" value="Transposase_HTH_dom"/>
</dbReference>
<protein>
    <submittedName>
        <fullName evidence="5">Transposase, IS4 family</fullName>
    </submittedName>
</protein>
<name>B3JFI7_9BACT</name>
<organism evidence="5 6">
    <name type="scientific">Phocaeicola coprocola DSM 17136</name>
    <dbReference type="NCBI Taxonomy" id="470145"/>
    <lineage>
        <taxon>Bacteria</taxon>
        <taxon>Pseudomonadati</taxon>
        <taxon>Bacteroidota</taxon>
        <taxon>Bacteroidia</taxon>
        <taxon>Bacteroidales</taxon>
        <taxon>Bacteroidaceae</taxon>
        <taxon>Phocaeicola</taxon>
    </lineage>
</organism>
<evidence type="ECO:0000313" key="5">
    <source>
        <dbReference type="EMBL" id="EDV02290.1"/>
    </source>
</evidence>
<reference evidence="5 6" key="1">
    <citation type="submission" date="2008-04" db="EMBL/GenBank/DDBJ databases">
        <title>Draft genome sequence of Bacteroides coprocola (DSM 17136).</title>
        <authorList>
            <person name="Sudarsanam P."/>
            <person name="Ley R."/>
            <person name="Guruge J."/>
            <person name="Turnbaugh P.J."/>
            <person name="Mahowald M."/>
            <person name="Liep D."/>
            <person name="Gordon J."/>
        </authorList>
    </citation>
    <scope>NUCLEOTIDE SEQUENCE [LARGE SCALE GENOMIC DNA]</scope>
    <source>
        <strain evidence="5 6">DSM 17136</strain>
    </source>
</reference>
<evidence type="ECO:0000259" key="4">
    <source>
        <dbReference type="Pfam" id="PF13613"/>
    </source>
</evidence>
<dbReference type="AlphaFoldDB" id="B3JFI7"/>
<comment type="caution">
    <text evidence="5">The sequence shown here is derived from an EMBL/GenBank/DDBJ whole genome shotgun (WGS) entry which is preliminary data.</text>
</comment>
<dbReference type="Proteomes" id="UP000003146">
    <property type="component" value="Unassembled WGS sequence"/>
</dbReference>
<dbReference type="HOGENOM" id="CLU_073820_5_0_10"/>
<feature type="domain" description="DDE Tnp4" evidence="3">
    <location>
        <begin position="136"/>
        <end position="289"/>
    </location>
</feature>
<dbReference type="eggNOG" id="ENOG502ZJP3">
    <property type="taxonomic scope" value="Bacteria"/>
</dbReference>
<dbReference type="InterPro" id="IPR027806">
    <property type="entry name" value="HARBI1_dom"/>
</dbReference>
<evidence type="ECO:0000256" key="2">
    <source>
        <dbReference type="ARBA" id="ARBA00022723"/>
    </source>
</evidence>
<evidence type="ECO:0000259" key="3">
    <source>
        <dbReference type="Pfam" id="PF13359"/>
    </source>
</evidence>
<sequence>MYYDQIRHRHSQVLAATGLTPVEFDALLVTFKYHWDEYYSHFTLEGKVRQRISYNRKTSVLPLIQDKMFFILVYLKTNPLQELHVVQFEMSQPQANRWIHLLSEILRRTLKTLGELPDRNSKRLIHILQGCEEVLLDGTERPIQRPLDEDRQSACYSGKKTHSIKNNLLCTNNLRIVWLSSTYEGHVHDKKICDEEPLLLPRGIRLWQDTGFIGHRPDGVEICMPRKKPKGKELTAVEKQENKRISGIRIKVEHAIGGMKKCRIVKERFRCHKFGFEDMVILIACGLHNFRIRHKMSHITN</sequence>
<reference evidence="5 6" key="2">
    <citation type="submission" date="2008-04" db="EMBL/GenBank/DDBJ databases">
        <authorList>
            <person name="Fulton L."/>
            <person name="Clifton S."/>
            <person name="Fulton B."/>
            <person name="Xu J."/>
            <person name="Minx P."/>
            <person name="Pepin K.H."/>
            <person name="Johnson M."/>
            <person name="Thiruvilangam P."/>
            <person name="Bhonagiri V."/>
            <person name="Nash W.E."/>
            <person name="Mardis E.R."/>
            <person name="Wilson R.K."/>
        </authorList>
    </citation>
    <scope>NUCLEOTIDE SEQUENCE [LARGE SCALE GENOMIC DNA]</scope>
    <source>
        <strain evidence="5 6">DSM 17136</strain>
    </source>
</reference>
<dbReference type="Pfam" id="PF13613">
    <property type="entry name" value="HTH_Tnp_4"/>
    <property type="match status" value="1"/>
</dbReference>
<keyword evidence="2" id="KW-0479">Metal-binding</keyword>
<proteinExistence type="predicted"/>
<accession>B3JFI7</accession>
<dbReference type="STRING" id="470145.BACCOP_00636"/>
<dbReference type="Pfam" id="PF13359">
    <property type="entry name" value="DDE_Tnp_4"/>
    <property type="match status" value="1"/>
</dbReference>
<gene>
    <name evidence="5" type="ORF">BACCOP_00636</name>
</gene>